<name>A0A085ZC15_9FLAO</name>
<dbReference type="AlphaFoldDB" id="A0A085ZC15"/>
<keyword evidence="2" id="KW-1185">Reference proteome</keyword>
<sequence>MDEDSNMKKILFLTVGLIPMLFCSQSNTRISNPPVIFEALAGNKGFASQMTVNKAFEGSEKLGFFSVANISSKWSEDHSKDAMIQANLTFEIIKNIRLVGGSHYTPTTGLRPTAGFMYSLNFNDFLLVVNPRLIGFSKSSIAEGFIMMEYKPKISETWTGYSRIQGLYSETTEDGEHARSYLMLRLGVTYRSITFGAGANFDSYGPFKESKQNYGLFASARLFN</sequence>
<dbReference type="STRING" id="421531.IX38_15915"/>
<reference evidence="1 2" key="1">
    <citation type="submission" date="2014-07" db="EMBL/GenBank/DDBJ databases">
        <title>Genome of Chryseobacterium luteum DSM 18605.</title>
        <authorList>
            <person name="Stropko S.J."/>
            <person name="Pipes S.E."/>
            <person name="Newman J.D."/>
        </authorList>
    </citation>
    <scope>NUCLEOTIDE SEQUENCE [LARGE SCALE GENOMIC DNA]</scope>
    <source>
        <strain evidence="1 2">DSM 18605</strain>
    </source>
</reference>
<dbReference type="EMBL" id="JPRO01000014">
    <property type="protein sequence ID" value="KFF01979.1"/>
    <property type="molecule type" value="Genomic_DNA"/>
</dbReference>
<dbReference type="Proteomes" id="UP000028703">
    <property type="component" value="Unassembled WGS sequence"/>
</dbReference>
<proteinExistence type="predicted"/>
<evidence type="ECO:0000313" key="2">
    <source>
        <dbReference type="Proteomes" id="UP000028703"/>
    </source>
</evidence>
<protein>
    <submittedName>
        <fullName evidence="1">Uncharacterized protein</fullName>
    </submittedName>
</protein>
<gene>
    <name evidence="1" type="ORF">IX38_15915</name>
</gene>
<dbReference type="eggNOG" id="ENOG5032QWY">
    <property type="taxonomic scope" value="Bacteria"/>
</dbReference>
<comment type="caution">
    <text evidence="1">The sequence shown here is derived from an EMBL/GenBank/DDBJ whole genome shotgun (WGS) entry which is preliminary data.</text>
</comment>
<organism evidence="1 2">
    <name type="scientific">Chryseobacterium luteum</name>
    <dbReference type="NCBI Taxonomy" id="421531"/>
    <lineage>
        <taxon>Bacteria</taxon>
        <taxon>Pseudomonadati</taxon>
        <taxon>Bacteroidota</taxon>
        <taxon>Flavobacteriia</taxon>
        <taxon>Flavobacteriales</taxon>
        <taxon>Weeksellaceae</taxon>
        <taxon>Chryseobacterium group</taxon>
        <taxon>Chryseobacterium</taxon>
    </lineage>
</organism>
<accession>A0A085ZC15</accession>
<evidence type="ECO:0000313" key="1">
    <source>
        <dbReference type="EMBL" id="KFF01979.1"/>
    </source>
</evidence>